<sequence>MKSQRRALTIVLITMILATVAFAGCAPDSRSGASVSDADAQSAAPGESDEDAAADQDEAAPSVAVEWTAQSDCSICHGTEHSSFEDGQTGAFAHAQMADDCMACHEDEAALSEVHEGITMDAKPAKKLKKTEVGEEVCLSCHGDEDFAGATASSEVLVDSNGTVVNPHELPENEEHGQIVCADCHKVHSSTPRENAAQAVCVGCHHSGVYECYTCHE</sequence>
<protein>
    <recommendedName>
        <fullName evidence="10">Tetrahaem cytochrome domain-containing protein</fullName>
    </recommendedName>
</protein>
<feature type="chain" id="PRO_5028875553" description="Tetrahaem cytochrome domain-containing protein" evidence="9">
    <location>
        <begin position="24"/>
        <end position="217"/>
    </location>
</feature>
<accession>A0A7C9NUP8</accession>
<feature type="region of interest" description="Disordered" evidence="8">
    <location>
        <begin position="33"/>
        <end position="64"/>
    </location>
</feature>
<organism evidence="11">
    <name type="scientific">Muribaculaceae bacterium Z82</name>
    <dbReference type="NCBI Taxonomy" id="2304548"/>
    <lineage>
        <taxon>Bacteria</taxon>
        <taxon>Pseudomonadati</taxon>
        <taxon>Bacteroidota</taxon>
        <taxon>Bacteroidia</taxon>
        <taxon>Bacteroidales</taxon>
        <taxon>Muribaculaceae</taxon>
    </lineage>
</organism>
<evidence type="ECO:0000256" key="5">
    <source>
        <dbReference type="ARBA" id="ARBA00022723"/>
    </source>
</evidence>
<keyword evidence="6" id="KW-0249">Electron transport</keyword>
<dbReference type="AlphaFoldDB" id="A0A7C9NUP8"/>
<keyword evidence="7" id="KW-0408">Iron</keyword>
<gene>
    <name evidence="11" type="ORF">D1639_05810</name>
</gene>
<keyword evidence="9" id="KW-0732">Signal</keyword>
<evidence type="ECO:0000256" key="8">
    <source>
        <dbReference type="SAM" id="MobiDB-lite"/>
    </source>
</evidence>
<feature type="compositionally biased region" description="Low complexity" evidence="8">
    <location>
        <begin position="33"/>
        <end position="44"/>
    </location>
</feature>
<evidence type="ECO:0000256" key="3">
    <source>
        <dbReference type="ARBA" id="ARBA00022448"/>
    </source>
</evidence>
<name>A0A7C9NUP8_9BACT</name>
<evidence type="ECO:0000256" key="2">
    <source>
        <dbReference type="ARBA" id="ARBA00004196"/>
    </source>
</evidence>
<feature type="domain" description="Tetrahaem cytochrome" evidence="10">
    <location>
        <begin position="93"/>
        <end position="206"/>
    </location>
</feature>
<evidence type="ECO:0000256" key="7">
    <source>
        <dbReference type="ARBA" id="ARBA00023004"/>
    </source>
</evidence>
<dbReference type="InterPro" id="IPR036280">
    <property type="entry name" value="Multihaem_cyt_sf"/>
</dbReference>
<dbReference type="Pfam" id="PF14537">
    <property type="entry name" value="Cytochrom_c3_2"/>
    <property type="match status" value="1"/>
</dbReference>
<dbReference type="PROSITE" id="PS51257">
    <property type="entry name" value="PROKAR_LIPOPROTEIN"/>
    <property type="match status" value="1"/>
</dbReference>
<keyword evidence="3" id="KW-0813">Transport</keyword>
<keyword evidence="4" id="KW-0349">Heme</keyword>
<dbReference type="InterPro" id="IPR012286">
    <property type="entry name" value="Tetrahaem_cytochrome"/>
</dbReference>
<keyword evidence="5" id="KW-0479">Metal-binding</keyword>
<evidence type="ECO:0000256" key="4">
    <source>
        <dbReference type="ARBA" id="ARBA00022617"/>
    </source>
</evidence>
<comment type="caution">
    <text evidence="11">The sequence shown here is derived from an EMBL/GenBank/DDBJ whole genome shotgun (WGS) entry which is preliminary data.</text>
</comment>
<reference evidence="11" key="1">
    <citation type="submission" date="2018-08" db="EMBL/GenBank/DDBJ databases">
        <title>Murine metabolic-syndrome-specific gut microbial biobank.</title>
        <authorList>
            <person name="Liu C."/>
        </authorList>
    </citation>
    <scope>NUCLEOTIDE SEQUENCE [LARGE SCALE GENOMIC DNA]</scope>
    <source>
        <strain evidence="11">Z82</strain>
    </source>
</reference>
<comment type="cofactor">
    <cofactor evidence="1">
        <name>heme c</name>
        <dbReference type="ChEBI" id="CHEBI:61717"/>
    </cofactor>
</comment>
<dbReference type="GO" id="GO:0046872">
    <property type="term" value="F:metal ion binding"/>
    <property type="evidence" value="ECO:0007669"/>
    <property type="project" value="UniProtKB-KW"/>
</dbReference>
<dbReference type="GO" id="GO:0030313">
    <property type="term" value="C:cell envelope"/>
    <property type="evidence" value="ECO:0007669"/>
    <property type="project" value="UniProtKB-SubCell"/>
</dbReference>
<feature type="signal peptide" evidence="9">
    <location>
        <begin position="1"/>
        <end position="23"/>
    </location>
</feature>
<comment type="subcellular location">
    <subcellularLocation>
        <location evidence="2">Cell envelope</location>
    </subcellularLocation>
</comment>
<feature type="compositionally biased region" description="Acidic residues" evidence="8">
    <location>
        <begin position="47"/>
        <end position="58"/>
    </location>
</feature>
<evidence type="ECO:0000256" key="9">
    <source>
        <dbReference type="SAM" id="SignalP"/>
    </source>
</evidence>
<proteinExistence type="predicted"/>
<evidence type="ECO:0000256" key="1">
    <source>
        <dbReference type="ARBA" id="ARBA00001926"/>
    </source>
</evidence>
<evidence type="ECO:0000256" key="6">
    <source>
        <dbReference type="ARBA" id="ARBA00022982"/>
    </source>
</evidence>
<dbReference type="Gene3D" id="1.10.1130.10">
    <property type="entry name" value="Flavocytochrome C3, Chain A"/>
    <property type="match status" value="1"/>
</dbReference>
<dbReference type="SUPFAM" id="SSF48695">
    <property type="entry name" value="Multiheme cytochromes"/>
    <property type="match status" value="1"/>
</dbReference>
<dbReference type="EMBL" id="QWKH01000033">
    <property type="protein sequence ID" value="NBI34552.1"/>
    <property type="molecule type" value="Genomic_DNA"/>
</dbReference>
<evidence type="ECO:0000313" key="11">
    <source>
        <dbReference type="EMBL" id="NBI34552.1"/>
    </source>
</evidence>
<evidence type="ECO:0000259" key="10">
    <source>
        <dbReference type="Pfam" id="PF14537"/>
    </source>
</evidence>